<dbReference type="EnsemblMetazoa" id="PPA35440.1">
    <property type="protein sequence ID" value="PPA35440.1"/>
    <property type="gene ID" value="WBGene00273809"/>
</dbReference>
<keyword evidence="2" id="KW-1185">Reference proteome</keyword>
<dbReference type="Proteomes" id="UP000005239">
    <property type="component" value="Unassembled WGS sequence"/>
</dbReference>
<accession>A0A8R1YWR1</accession>
<reference evidence="1" key="2">
    <citation type="submission" date="2022-06" db="UniProtKB">
        <authorList>
            <consortium name="EnsemblMetazoa"/>
        </authorList>
    </citation>
    <scope>IDENTIFICATION</scope>
    <source>
        <strain evidence="1">PS312</strain>
    </source>
</reference>
<name>A0A2A6B9C1_PRIPA</name>
<gene>
    <name evidence="1" type="primary">WBGene00273809</name>
</gene>
<protein>
    <submittedName>
        <fullName evidence="1">Uncharacterized protein</fullName>
    </submittedName>
</protein>
<evidence type="ECO:0000313" key="2">
    <source>
        <dbReference type="Proteomes" id="UP000005239"/>
    </source>
</evidence>
<sequence>YINEDGHLNLHRFQEFLTAFSRNDRNSFLQVMKDEEYLASKMGATGIDDDIESTVKNTIGYCGLRRTVSCS</sequence>
<reference evidence="2" key="1">
    <citation type="journal article" date="2008" name="Nat. Genet.">
        <title>The Pristionchus pacificus genome provides a unique perspective on nematode lifestyle and parasitism.</title>
        <authorList>
            <person name="Dieterich C."/>
            <person name="Clifton S.W."/>
            <person name="Schuster L.N."/>
            <person name="Chinwalla A."/>
            <person name="Delehaunty K."/>
            <person name="Dinkelacker I."/>
            <person name="Fulton L."/>
            <person name="Fulton R."/>
            <person name="Godfrey J."/>
            <person name="Minx P."/>
            <person name="Mitreva M."/>
            <person name="Roeseler W."/>
            <person name="Tian H."/>
            <person name="Witte H."/>
            <person name="Yang S.P."/>
            <person name="Wilson R.K."/>
            <person name="Sommer R.J."/>
        </authorList>
    </citation>
    <scope>NUCLEOTIDE SEQUENCE [LARGE SCALE GENOMIC DNA]</scope>
    <source>
        <strain evidence="2">PS312</strain>
    </source>
</reference>
<accession>A0A2A6B9C1</accession>
<proteinExistence type="predicted"/>
<evidence type="ECO:0000313" key="1">
    <source>
        <dbReference type="EnsemblMetazoa" id="PPA35440.1"/>
    </source>
</evidence>
<organism evidence="1 2">
    <name type="scientific">Pristionchus pacificus</name>
    <name type="common">Parasitic nematode worm</name>
    <dbReference type="NCBI Taxonomy" id="54126"/>
    <lineage>
        <taxon>Eukaryota</taxon>
        <taxon>Metazoa</taxon>
        <taxon>Ecdysozoa</taxon>
        <taxon>Nematoda</taxon>
        <taxon>Chromadorea</taxon>
        <taxon>Rhabditida</taxon>
        <taxon>Rhabditina</taxon>
        <taxon>Diplogasteromorpha</taxon>
        <taxon>Diplogasteroidea</taxon>
        <taxon>Neodiplogasteridae</taxon>
        <taxon>Pristionchus</taxon>
    </lineage>
</organism>
<dbReference type="AlphaFoldDB" id="A0A2A6B9C1"/>